<evidence type="ECO:0000313" key="2">
    <source>
        <dbReference type="EMBL" id="OTF81444.1"/>
    </source>
</evidence>
<organism evidence="2 3">
    <name type="scientific">Euroglyphus maynei</name>
    <name type="common">Mayne's house dust mite</name>
    <dbReference type="NCBI Taxonomy" id="6958"/>
    <lineage>
        <taxon>Eukaryota</taxon>
        <taxon>Metazoa</taxon>
        <taxon>Ecdysozoa</taxon>
        <taxon>Arthropoda</taxon>
        <taxon>Chelicerata</taxon>
        <taxon>Arachnida</taxon>
        <taxon>Acari</taxon>
        <taxon>Acariformes</taxon>
        <taxon>Sarcoptiformes</taxon>
        <taxon>Astigmata</taxon>
        <taxon>Psoroptidia</taxon>
        <taxon>Analgoidea</taxon>
        <taxon>Pyroglyphidae</taxon>
        <taxon>Pyroglyphinae</taxon>
        <taxon>Euroglyphus</taxon>
    </lineage>
</organism>
<dbReference type="SUPFAM" id="SSF53720">
    <property type="entry name" value="ALDH-like"/>
    <property type="match status" value="1"/>
</dbReference>
<dbReference type="OrthoDB" id="6509558at2759"/>
<dbReference type="Proteomes" id="UP000194236">
    <property type="component" value="Unassembled WGS sequence"/>
</dbReference>
<gene>
    <name evidence="2" type="ORF">BLA29_007728</name>
</gene>
<sequence>MDQVEVKYTQIFINNEWKNSINGKTFETINPFTEKKLADIQAGEKADIDKAVEAAVNAFRLESPWRQMDASKRGHLLYRLADLIERDQDYIASLESLDNGKPKMVAF</sequence>
<evidence type="ECO:0000259" key="1">
    <source>
        <dbReference type="Pfam" id="PF00171"/>
    </source>
</evidence>
<name>A0A1Y3BN66_EURMA</name>
<proteinExistence type="predicted"/>
<dbReference type="AlphaFoldDB" id="A0A1Y3BN66"/>
<dbReference type="GO" id="GO:0016491">
    <property type="term" value="F:oxidoreductase activity"/>
    <property type="evidence" value="ECO:0007669"/>
    <property type="project" value="InterPro"/>
</dbReference>
<reference evidence="2 3" key="1">
    <citation type="submission" date="2017-03" db="EMBL/GenBank/DDBJ databases">
        <title>Genome Survey of Euroglyphus maynei.</title>
        <authorList>
            <person name="Arlian L.G."/>
            <person name="Morgan M.S."/>
            <person name="Rider S.D."/>
        </authorList>
    </citation>
    <scope>NUCLEOTIDE SEQUENCE [LARGE SCALE GENOMIC DNA]</scope>
    <source>
        <strain evidence="2">Arlian Lab</strain>
        <tissue evidence="2">Whole body</tissue>
    </source>
</reference>
<dbReference type="Gene3D" id="3.40.605.10">
    <property type="entry name" value="Aldehyde Dehydrogenase, Chain A, domain 1"/>
    <property type="match status" value="1"/>
</dbReference>
<dbReference type="InterPro" id="IPR015590">
    <property type="entry name" value="Aldehyde_DH_dom"/>
</dbReference>
<keyword evidence="3" id="KW-1185">Reference proteome</keyword>
<protein>
    <recommendedName>
        <fullName evidence="1">Aldehyde dehydrogenase domain-containing protein</fullName>
    </recommendedName>
</protein>
<comment type="caution">
    <text evidence="2">The sequence shown here is derived from an EMBL/GenBank/DDBJ whole genome shotgun (WGS) entry which is preliminary data.</text>
</comment>
<dbReference type="PANTHER" id="PTHR11699">
    <property type="entry name" value="ALDEHYDE DEHYDROGENASE-RELATED"/>
    <property type="match status" value="1"/>
</dbReference>
<evidence type="ECO:0000313" key="3">
    <source>
        <dbReference type="Proteomes" id="UP000194236"/>
    </source>
</evidence>
<dbReference type="InterPro" id="IPR016162">
    <property type="entry name" value="Ald_DH_N"/>
</dbReference>
<dbReference type="InterPro" id="IPR016161">
    <property type="entry name" value="Ald_DH/histidinol_DH"/>
</dbReference>
<feature type="non-terminal residue" evidence="2">
    <location>
        <position position="107"/>
    </location>
</feature>
<accession>A0A1Y3BN66</accession>
<dbReference type="EMBL" id="MUJZ01013567">
    <property type="protein sequence ID" value="OTF81444.1"/>
    <property type="molecule type" value="Genomic_DNA"/>
</dbReference>
<dbReference type="Pfam" id="PF00171">
    <property type="entry name" value="Aldedh"/>
    <property type="match status" value="1"/>
</dbReference>
<feature type="domain" description="Aldehyde dehydrogenase" evidence="1">
    <location>
        <begin position="18"/>
        <end position="102"/>
    </location>
</feature>